<protein>
    <recommendedName>
        <fullName evidence="1">DUF6985 domain-containing protein</fullName>
    </recommendedName>
</protein>
<feature type="domain" description="DUF6985" evidence="1">
    <location>
        <begin position="155"/>
        <end position="216"/>
    </location>
</feature>
<organism evidence="2 3">
    <name type="scientific">Entomospira culicis</name>
    <dbReference type="NCBI Taxonomy" id="2719989"/>
    <lineage>
        <taxon>Bacteria</taxon>
        <taxon>Pseudomonadati</taxon>
        <taxon>Spirochaetota</taxon>
        <taxon>Spirochaetia</taxon>
        <taxon>Spirochaetales</taxon>
        <taxon>Spirochaetaceae</taxon>
        <taxon>Entomospira</taxon>
    </lineage>
</organism>
<gene>
    <name evidence="2" type="ORF">HCT48_02710</name>
</gene>
<sequence length="252" mass="29826">MLDHLRYNPDFPEQLIAQATCPIFRQALDVYLDPRVSVGYAEASIRHWQYHAHQLIDQLAHDTYRFSEDFCIYAQEDLDSMIVDSDYPRITADLYIDLRELLLRWNIAEDIARGIVKRVEQRVAGHRKYRNVSRIKIFFKEEIIATLPRKEQPYHLIRPPIPSDRDILAYIRPLYITIHPLEVEIPQIYISFSCAWDEEYGLAWIIRGDKILYVGSDRKLQPWASEESFSILEGNYAYGNFLLKHEIPDLRE</sequence>
<keyword evidence="3" id="KW-1185">Reference proteome</keyword>
<comment type="caution">
    <text evidence="2">The sequence shown here is derived from an EMBL/GenBank/DDBJ whole genome shotgun (WGS) entry which is preliminary data.</text>
</comment>
<dbReference type="EMBL" id="JAATLM010000001">
    <property type="protein sequence ID" value="NIZ69124.1"/>
    <property type="molecule type" value="Genomic_DNA"/>
</dbReference>
<evidence type="ECO:0000313" key="2">
    <source>
        <dbReference type="EMBL" id="NIZ69124.1"/>
    </source>
</evidence>
<accession>A0A968KU40</accession>
<dbReference type="AlphaFoldDB" id="A0A968KU40"/>
<proteinExistence type="predicted"/>
<dbReference type="Proteomes" id="UP000778951">
    <property type="component" value="Unassembled WGS sequence"/>
</dbReference>
<evidence type="ECO:0000259" key="1">
    <source>
        <dbReference type="Pfam" id="PF22481"/>
    </source>
</evidence>
<dbReference type="InterPro" id="IPR054254">
    <property type="entry name" value="DUF6985"/>
</dbReference>
<dbReference type="RefSeq" id="WP_167695225.1">
    <property type="nucleotide sequence ID" value="NZ_CP118181.1"/>
</dbReference>
<dbReference type="Pfam" id="PF22481">
    <property type="entry name" value="DUF6985"/>
    <property type="match status" value="1"/>
</dbReference>
<reference evidence="2" key="1">
    <citation type="submission" date="2020-03" db="EMBL/GenBank/DDBJ databases">
        <title>Spirochaetal bacteria isolated from arthropods constitute a novel genus Entomospira genus novum within the order Spirochaetales.</title>
        <authorList>
            <person name="Grana-Miraglia L."/>
            <person name="Sikutova S."/>
            <person name="Fingerle V."/>
            <person name="Sing A."/>
            <person name="Castillo-Ramirez S."/>
            <person name="Margos G."/>
            <person name="Rudolf I."/>
        </authorList>
    </citation>
    <scope>NUCLEOTIDE SEQUENCE</scope>
    <source>
        <strain evidence="2">BR149</strain>
    </source>
</reference>
<name>A0A968KU40_9SPIO</name>
<evidence type="ECO:0000313" key="3">
    <source>
        <dbReference type="Proteomes" id="UP000778951"/>
    </source>
</evidence>